<evidence type="ECO:0000313" key="14">
    <source>
        <dbReference type="EMBL" id="MBK7414789.1"/>
    </source>
</evidence>
<keyword evidence="6 11" id="KW-0798">TonB box</keyword>
<keyword evidence="9 10" id="KW-0998">Cell outer membrane</keyword>
<evidence type="ECO:0000256" key="1">
    <source>
        <dbReference type="ARBA" id="ARBA00004571"/>
    </source>
</evidence>
<evidence type="ECO:0000256" key="7">
    <source>
        <dbReference type="ARBA" id="ARBA00023136"/>
    </source>
</evidence>
<dbReference type="GO" id="GO:0015344">
    <property type="term" value="F:siderophore uptake transmembrane transporter activity"/>
    <property type="evidence" value="ECO:0007669"/>
    <property type="project" value="TreeGrafter"/>
</dbReference>
<evidence type="ECO:0000256" key="4">
    <source>
        <dbReference type="ARBA" id="ARBA00022452"/>
    </source>
</evidence>
<dbReference type="PANTHER" id="PTHR30069:SF27">
    <property type="entry name" value="BLL4766 PROTEIN"/>
    <property type="match status" value="1"/>
</dbReference>
<evidence type="ECO:0000256" key="6">
    <source>
        <dbReference type="ARBA" id="ARBA00023077"/>
    </source>
</evidence>
<dbReference type="Gene3D" id="2.40.170.20">
    <property type="entry name" value="TonB-dependent receptor, beta-barrel domain"/>
    <property type="match status" value="1"/>
</dbReference>
<evidence type="ECO:0000259" key="13">
    <source>
        <dbReference type="Pfam" id="PF07715"/>
    </source>
</evidence>
<protein>
    <submittedName>
        <fullName evidence="14">TonB-dependent receptor</fullName>
    </submittedName>
</protein>
<dbReference type="Gene3D" id="2.170.130.10">
    <property type="entry name" value="TonB-dependent receptor, plug domain"/>
    <property type="match status" value="1"/>
</dbReference>
<evidence type="ECO:0000256" key="10">
    <source>
        <dbReference type="PROSITE-ProRule" id="PRU01360"/>
    </source>
</evidence>
<keyword evidence="8 14" id="KW-0675">Receptor</keyword>
<reference evidence="14 15" key="1">
    <citation type="submission" date="2020-10" db="EMBL/GenBank/DDBJ databases">
        <title>Connecting structure to function with the recovery of over 1000 high-quality activated sludge metagenome-assembled genomes encoding full-length rRNA genes using long-read sequencing.</title>
        <authorList>
            <person name="Singleton C.M."/>
            <person name="Petriglieri F."/>
            <person name="Kristensen J.M."/>
            <person name="Kirkegaard R.H."/>
            <person name="Michaelsen T.Y."/>
            <person name="Andersen M.H."/>
            <person name="Karst S.M."/>
            <person name="Dueholm M.S."/>
            <person name="Nielsen P.H."/>
            <person name="Albertsen M."/>
        </authorList>
    </citation>
    <scope>NUCLEOTIDE SEQUENCE [LARGE SCALE GENOMIC DNA]</scope>
    <source>
        <strain evidence="14">EsbW_18-Q3-R4-48_BATAC.463</strain>
    </source>
</reference>
<gene>
    <name evidence="14" type="ORF">IPJ38_06410</name>
</gene>
<keyword evidence="5 10" id="KW-0812">Transmembrane</keyword>
<dbReference type="AlphaFoldDB" id="A0A935JYB9"/>
<dbReference type="InterPro" id="IPR012910">
    <property type="entry name" value="Plug_dom"/>
</dbReference>
<proteinExistence type="inferred from homology"/>
<comment type="caution">
    <text evidence="14">The sequence shown here is derived from an EMBL/GenBank/DDBJ whole genome shotgun (WGS) entry which is preliminary data.</text>
</comment>
<keyword evidence="7 10" id="KW-0472">Membrane</keyword>
<dbReference type="EMBL" id="JADJMS010000013">
    <property type="protein sequence ID" value="MBK7414789.1"/>
    <property type="molecule type" value="Genomic_DNA"/>
</dbReference>
<evidence type="ECO:0000256" key="3">
    <source>
        <dbReference type="ARBA" id="ARBA00022448"/>
    </source>
</evidence>
<dbReference type="InterPro" id="IPR036942">
    <property type="entry name" value="Beta-barrel_TonB_sf"/>
</dbReference>
<dbReference type="InterPro" id="IPR000531">
    <property type="entry name" value="Beta-barrel_TonB"/>
</dbReference>
<evidence type="ECO:0000313" key="15">
    <source>
        <dbReference type="Proteomes" id="UP000739411"/>
    </source>
</evidence>
<dbReference type="Pfam" id="PF00593">
    <property type="entry name" value="TonB_dep_Rec_b-barrel"/>
    <property type="match status" value="1"/>
</dbReference>
<keyword evidence="4 10" id="KW-1134">Transmembrane beta strand</keyword>
<dbReference type="PANTHER" id="PTHR30069">
    <property type="entry name" value="TONB-DEPENDENT OUTER MEMBRANE RECEPTOR"/>
    <property type="match status" value="1"/>
</dbReference>
<sequence>MSSLPVLAADSLDDLSLEDLTKTEITSVSRKSQNLANVPAAAFVISSDDIRRSGAQTVPDVLRMAPGVEVAQLDNGRYAVSARGFNGRFANKLQVLVDGRSIYYPTFSGVMWENDVIPLEDIERIEVIRGQGAAVWGVNAVNGVINIISKHSRDQQGGLLAPTVGTNGKGNLYVRFGAAIDEDTTWKLSAQGRHAEPSQYLSNREEAEDRLSNATVDARFDKKLGSGSDLSVWANALNSSLGDMMTVEFSAKPPLALLPYAIKQNTSSQTIGGRYRWLTDAGIESSLQTSYQSSTMEIERFYKEDRNTFDIDYQGRYTFAKHDVIWGLSYRNTSDSISSYPSVLTFNPSEYTQRTQGFFIQDDWTLIPDTLQFGLGARWDYTNLGGSSFAPNATLMWTPSRSNTLWAKYAQAPRMPSRAEQTVSIFSSVVPPEGRRPAILIRNSNSDASLTAEKMEGVEIGYRGQLTPSFNLDVSAYRSRYTNIVSGKAGSLDPYTFYPLAVIQNVTLINGGGGWTNGAELSADWLVLPTWRLQFSYTWTRVDMDDSSNPYIQSAGETDEKRVPRQHASLRSQWNISSNQQFDAWVRGSSGFDMKNAPYPNYVHVPGYVTLDLRYAHKVNKDLEVALTGRNLVGQRRMEFVSDYIPSIPLEIVPSVLLSARWKF</sequence>
<evidence type="ECO:0000256" key="8">
    <source>
        <dbReference type="ARBA" id="ARBA00023170"/>
    </source>
</evidence>
<dbReference type="SUPFAM" id="SSF56935">
    <property type="entry name" value="Porins"/>
    <property type="match status" value="1"/>
</dbReference>
<keyword evidence="3 10" id="KW-0813">Transport</keyword>
<dbReference type="Proteomes" id="UP000739411">
    <property type="component" value="Unassembled WGS sequence"/>
</dbReference>
<feature type="domain" description="TonB-dependent receptor-like beta-barrel" evidence="12">
    <location>
        <begin position="266"/>
        <end position="632"/>
    </location>
</feature>
<comment type="subcellular location">
    <subcellularLocation>
        <location evidence="1 10">Cell outer membrane</location>
        <topology evidence="1 10">Multi-pass membrane protein</topology>
    </subcellularLocation>
</comment>
<evidence type="ECO:0000256" key="5">
    <source>
        <dbReference type="ARBA" id="ARBA00022692"/>
    </source>
</evidence>
<accession>A0A935JYB9</accession>
<evidence type="ECO:0000256" key="2">
    <source>
        <dbReference type="ARBA" id="ARBA00009810"/>
    </source>
</evidence>
<dbReference type="InterPro" id="IPR039426">
    <property type="entry name" value="TonB-dep_rcpt-like"/>
</dbReference>
<evidence type="ECO:0000256" key="9">
    <source>
        <dbReference type="ARBA" id="ARBA00023237"/>
    </source>
</evidence>
<dbReference type="GO" id="GO:0009279">
    <property type="term" value="C:cell outer membrane"/>
    <property type="evidence" value="ECO:0007669"/>
    <property type="project" value="UniProtKB-SubCell"/>
</dbReference>
<comment type="similarity">
    <text evidence="2 10 11">Belongs to the TonB-dependent receptor family.</text>
</comment>
<dbReference type="InterPro" id="IPR037066">
    <property type="entry name" value="Plug_dom_sf"/>
</dbReference>
<organism evidence="14 15">
    <name type="scientific">Candidatus Dechloromonas phosphorivorans</name>
    <dbReference type="NCBI Taxonomy" id="2899244"/>
    <lineage>
        <taxon>Bacteria</taxon>
        <taxon>Pseudomonadati</taxon>
        <taxon>Pseudomonadota</taxon>
        <taxon>Betaproteobacteria</taxon>
        <taxon>Rhodocyclales</taxon>
        <taxon>Azonexaceae</taxon>
        <taxon>Dechloromonas</taxon>
    </lineage>
</organism>
<name>A0A935JYB9_9RHOO</name>
<dbReference type="GO" id="GO:0044718">
    <property type="term" value="P:siderophore transmembrane transport"/>
    <property type="evidence" value="ECO:0007669"/>
    <property type="project" value="TreeGrafter"/>
</dbReference>
<evidence type="ECO:0000259" key="12">
    <source>
        <dbReference type="Pfam" id="PF00593"/>
    </source>
</evidence>
<evidence type="ECO:0000256" key="11">
    <source>
        <dbReference type="RuleBase" id="RU003357"/>
    </source>
</evidence>
<feature type="domain" description="TonB-dependent receptor plug" evidence="13">
    <location>
        <begin position="36"/>
        <end position="144"/>
    </location>
</feature>
<dbReference type="Pfam" id="PF07715">
    <property type="entry name" value="Plug"/>
    <property type="match status" value="1"/>
</dbReference>
<dbReference type="PROSITE" id="PS52016">
    <property type="entry name" value="TONB_DEPENDENT_REC_3"/>
    <property type="match status" value="1"/>
</dbReference>